<comment type="subunit">
    <text evidence="17">Homotetramer.</text>
</comment>
<comment type="similarity">
    <text evidence="4 19">In the C-terminal section; belongs to the NnrD/CARKD family.</text>
</comment>
<feature type="binding site" evidence="17">
    <location>
        <position position="311"/>
    </location>
    <ligand>
        <name>(6S)-NADPHX</name>
        <dbReference type="ChEBI" id="CHEBI:64076"/>
    </ligand>
</feature>
<feature type="binding site" evidence="18">
    <location>
        <begin position="125"/>
        <end position="131"/>
    </location>
    <ligand>
        <name>(6S)-NADPHX</name>
        <dbReference type="ChEBI" id="CHEBI:64076"/>
    </ligand>
</feature>
<keyword evidence="10 17" id="KW-0520">NAD</keyword>
<dbReference type="SUPFAM" id="SSF64153">
    <property type="entry name" value="YjeF N-terminal domain-like"/>
    <property type="match status" value="1"/>
</dbReference>
<dbReference type="EC" id="5.1.99.6" evidence="19"/>
<accession>A0ABT7Y937</accession>
<keyword evidence="7 17" id="KW-0067">ATP-binding</keyword>
<feature type="binding site" evidence="17">
    <location>
        <position position="425"/>
    </location>
    <ligand>
        <name>AMP</name>
        <dbReference type="ChEBI" id="CHEBI:456215"/>
    </ligand>
</feature>
<comment type="similarity">
    <text evidence="17">Belongs to the NnrD/CARKD family.</text>
</comment>
<dbReference type="HAMAP" id="MF_01965">
    <property type="entry name" value="NADHX_dehydratase"/>
    <property type="match status" value="1"/>
</dbReference>
<feature type="binding site" evidence="18">
    <location>
        <position position="157"/>
    </location>
    <ligand>
        <name>K(+)</name>
        <dbReference type="ChEBI" id="CHEBI:29103"/>
    </ligand>
</feature>
<evidence type="ECO:0000256" key="10">
    <source>
        <dbReference type="ARBA" id="ARBA00023027"/>
    </source>
</evidence>
<evidence type="ECO:0000256" key="18">
    <source>
        <dbReference type="HAMAP-Rule" id="MF_01966"/>
    </source>
</evidence>
<evidence type="ECO:0000256" key="6">
    <source>
        <dbReference type="ARBA" id="ARBA00022741"/>
    </source>
</evidence>
<keyword evidence="11 18" id="KW-0413">Isomerase</keyword>
<comment type="catalytic activity">
    <reaction evidence="1 18 19">
        <text>(6R)-NADHX = (6S)-NADHX</text>
        <dbReference type="Rhea" id="RHEA:32215"/>
        <dbReference type="ChEBI" id="CHEBI:64074"/>
        <dbReference type="ChEBI" id="CHEBI:64075"/>
        <dbReference type="EC" id="5.1.99.6"/>
    </reaction>
</comment>
<feature type="domain" description="YjeF C-terminal" evidence="20">
    <location>
        <begin position="220"/>
        <end position="484"/>
    </location>
</feature>
<comment type="catalytic activity">
    <reaction evidence="16 17 19">
        <text>(6S)-NADPHX + ADP = AMP + phosphate + NADPH + H(+)</text>
        <dbReference type="Rhea" id="RHEA:32235"/>
        <dbReference type="ChEBI" id="CHEBI:15378"/>
        <dbReference type="ChEBI" id="CHEBI:43474"/>
        <dbReference type="ChEBI" id="CHEBI:57783"/>
        <dbReference type="ChEBI" id="CHEBI:64076"/>
        <dbReference type="ChEBI" id="CHEBI:456215"/>
        <dbReference type="ChEBI" id="CHEBI:456216"/>
        <dbReference type="EC" id="4.2.1.136"/>
    </reaction>
</comment>
<feature type="binding site" evidence="17">
    <location>
        <position position="426"/>
    </location>
    <ligand>
        <name>(6S)-NADPHX</name>
        <dbReference type="ChEBI" id="CHEBI:64076"/>
    </ligand>
</feature>
<feature type="binding site" evidence="17">
    <location>
        <begin position="396"/>
        <end position="400"/>
    </location>
    <ligand>
        <name>AMP</name>
        <dbReference type="ChEBI" id="CHEBI:456215"/>
    </ligand>
</feature>
<comment type="similarity">
    <text evidence="3 19">In the N-terminal section; belongs to the NnrE/AIBP family.</text>
</comment>
<dbReference type="EC" id="4.2.1.136" evidence="19"/>
<feature type="binding site" evidence="18">
    <location>
        <begin position="58"/>
        <end position="62"/>
    </location>
    <ligand>
        <name>(6S)-NADPHX</name>
        <dbReference type="ChEBI" id="CHEBI:64076"/>
    </ligand>
</feature>
<dbReference type="PROSITE" id="PS01050">
    <property type="entry name" value="YJEF_C_2"/>
    <property type="match status" value="1"/>
</dbReference>
<gene>
    <name evidence="18" type="primary">nnrE</name>
    <name evidence="17" type="synonym">nnrD</name>
    <name evidence="22" type="ORF">QVH07_02645</name>
</gene>
<keyword evidence="5 18" id="KW-0479">Metal-binding</keyword>
<comment type="caution">
    <text evidence="18">Lacks conserved residue(s) required for the propagation of feature annotation.</text>
</comment>
<dbReference type="InterPro" id="IPR030677">
    <property type="entry name" value="Nnr"/>
</dbReference>
<evidence type="ECO:0000256" key="2">
    <source>
        <dbReference type="ARBA" id="ARBA00000909"/>
    </source>
</evidence>
<evidence type="ECO:0000256" key="8">
    <source>
        <dbReference type="ARBA" id="ARBA00022857"/>
    </source>
</evidence>
<organism evidence="22 23">
    <name type="scientific">Algoriphagus sediminis</name>
    <dbReference type="NCBI Taxonomy" id="3057113"/>
    <lineage>
        <taxon>Bacteria</taxon>
        <taxon>Pseudomonadati</taxon>
        <taxon>Bacteroidota</taxon>
        <taxon>Cytophagia</taxon>
        <taxon>Cytophagales</taxon>
        <taxon>Cyclobacteriaceae</taxon>
        <taxon>Algoriphagus</taxon>
    </lineage>
</organism>
<evidence type="ECO:0000256" key="5">
    <source>
        <dbReference type="ARBA" id="ARBA00022723"/>
    </source>
</evidence>
<dbReference type="InterPro" id="IPR017953">
    <property type="entry name" value="Carbohydrate_kinase_pred_CS"/>
</dbReference>
<feature type="binding site" evidence="18">
    <location>
        <position position="121"/>
    </location>
    <ligand>
        <name>K(+)</name>
        <dbReference type="ChEBI" id="CHEBI:29103"/>
    </ligand>
</feature>
<comment type="catalytic activity">
    <reaction evidence="15 17 19">
        <text>(6S)-NADHX + ADP = AMP + phosphate + NADH + H(+)</text>
        <dbReference type="Rhea" id="RHEA:32223"/>
        <dbReference type="ChEBI" id="CHEBI:15378"/>
        <dbReference type="ChEBI" id="CHEBI:43474"/>
        <dbReference type="ChEBI" id="CHEBI:57945"/>
        <dbReference type="ChEBI" id="CHEBI:64074"/>
        <dbReference type="ChEBI" id="CHEBI:456215"/>
        <dbReference type="ChEBI" id="CHEBI:456216"/>
        <dbReference type="EC" id="4.2.1.136"/>
    </reaction>
</comment>
<evidence type="ECO:0000313" key="22">
    <source>
        <dbReference type="EMBL" id="MDN3203026.1"/>
    </source>
</evidence>
<dbReference type="CDD" id="cd01171">
    <property type="entry name" value="YXKO-related"/>
    <property type="match status" value="1"/>
</dbReference>
<feature type="binding site" evidence="18">
    <location>
        <position position="59"/>
    </location>
    <ligand>
        <name>K(+)</name>
        <dbReference type="ChEBI" id="CHEBI:29103"/>
    </ligand>
</feature>
<evidence type="ECO:0000256" key="1">
    <source>
        <dbReference type="ARBA" id="ARBA00000013"/>
    </source>
</evidence>
<sequence>MIKILPGEKISALDKRHLELTGQKGIELMEQAAKAFSSWFCKNFDSKNSIIIWCGAGNNGGDGFAIARILKEKGFTVSLIECFEPSDNLSTDCEINRNRILESIRSSKWRGQIPESSIAIDAFLGVGLKGTLRNEARDKIKAFNSQEAIKVSVDIPSGLKAEGVAGSDVVLSDYTISFAQPKLSLLLPENEFCVGDLKVLDIGIDSRSYHDFQSDFYFLQKQDVKTRHKLFHRFSHKGDFGKIMLVGGGAGKVGAILLSGESALRTGSGLVFLNVNSSEILITQIGLREAMTSIEKFPRLDGFDAIGIGPGWGMGNREEQLEYFLNMAKCPLVLDADALNLIGENPALWNLIPVKTILTPHLKEFDRLAGESSDQLERWAKAKELAVKFKAIIVLKGANSLISLPDGRQVFNSSGTQFMATAGAGDVLTGMLTSLLGQGYSPENAALCGVFHHGLAGELAGKRFGRGTIARDIIKAIPMTFSELGIS</sequence>
<comment type="caution">
    <text evidence="22">The sequence shown here is derived from an EMBL/GenBank/DDBJ whole genome shotgun (WGS) entry which is preliminary data.</text>
</comment>
<protein>
    <recommendedName>
        <fullName evidence="19">Bifunctional NAD(P)H-hydrate repair enzyme</fullName>
    </recommendedName>
    <alternativeName>
        <fullName evidence="19">Nicotinamide nucleotide repair protein</fullName>
    </alternativeName>
    <domain>
        <recommendedName>
            <fullName evidence="19">ADP-dependent (S)-NAD(P)H-hydrate dehydratase</fullName>
            <ecNumber evidence="19">4.2.1.136</ecNumber>
        </recommendedName>
        <alternativeName>
            <fullName evidence="19">ADP-dependent NAD(P)HX dehydratase</fullName>
        </alternativeName>
    </domain>
    <domain>
        <recommendedName>
            <fullName evidence="19">NAD(P)H-hydrate epimerase</fullName>
            <ecNumber evidence="19">5.1.99.6</ecNumber>
        </recommendedName>
    </domain>
</protein>
<feature type="binding site" evidence="18">
    <location>
        <position position="154"/>
    </location>
    <ligand>
        <name>(6S)-NADPHX</name>
        <dbReference type="ChEBI" id="CHEBI:64076"/>
    </ligand>
</feature>
<name>A0ABT7Y937_9BACT</name>
<evidence type="ECO:0000256" key="9">
    <source>
        <dbReference type="ARBA" id="ARBA00022958"/>
    </source>
</evidence>
<comment type="function">
    <text evidence="14 19">Bifunctional enzyme that catalyzes the epimerization of the S- and R-forms of NAD(P)HX and the dehydration of the S-form of NAD(P)HX at the expense of ADP, which is converted to AMP. This allows the repair of both epimers of NAD(P)HX, a damaged form of NAD(P)H that is a result of enzymatic or heat-dependent hydration.</text>
</comment>
<dbReference type="PIRSF" id="PIRSF017184">
    <property type="entry name" value="Nnr"/>
    <property type="match status" value="1"/>
</dbReference>
<keyword evidence="6 17" id="KW-0547">Nucleotide-binding</keyword>
<proteinExistence type="inferred from homology"/>
<reference evidence="22" key="1">
    <citation type="submission" date="2023-06" db="EMBL/GenBank/DDBJ databases">
        <title>Robiginitalea aurantiacus sp. nov. and Algoriphagus sediminis sp. nov., isolated from coastal sediment.</title>
        <authorList>
            <person name="Zhou Z.Y."/>
            <person name="An J."/>
            <person name="Jia Y.W."/>
            <person name="Du Z.J."/>
        </authorList>
    </citation>
    <scope>NUCLEOTIDE SEQUENCE</scope>
    <source>
        <strain evidence="22">C2-7</strain>
    </source>
</reference>
<keyword evidence="23" id="KW-1185">Reference proteome</keyword>
<evidence type="ECO:0000256" key="15">
    <source>
        <dbReference type="ARBA" id="ARBA00048238"/>
    </source>
</evidence>
<dbReference type="Pfam" id="PF03853">
    <property type="entry name" value="YjeF_N"/>
    <property type="match status" value="1"/>
</dbReference>
<evidence type="ECO:0000256" key="7">
    <source>
        <dbReference type="ARBA" id="ARBA00022840"/>
    </source>
</evidence>
<dbReference type="EMBL" id="JAUEPH010000001">
    <property type="protein sequence ID" value="MDN3203026.1"/>
    <property type="molecule type" value="Genomic_DNA"/>
</dbReference>
<dbReference type="InterPro" id="IPR004443">
    <property type="entry name" value="YjeF_N_dom"/>
</dbReference>
<feature type="binding site" evidence="17">
    <location>
        <position position="255"/>
    </location>
    <ligand>
        <name>(6S)-NADPHX</name>
        <dbReference type="ChEBI" id="CHEBI:64076"/>
    </ligand>
</feature>
<keyword evidence="9 18" id="KW-0630">Potassium</keyword>
<comment type="cofactor">
    <cofactor evidence="17">
        <name>Mg(2+)</name>
        <dbReference type="ChEBI" id="CHEBI:18420"/>
    </cofactor>
</comment>
<dbReference type="PROSITE" id="PS51385">
    <property type="entry name" value="YJEF_N"/>
    <property type="match status" value="1"/>
</dbReference>
<evidence type="ECO:0000256" key="13">
    <source>
        <dbReference type="ARBA" id="ARBA00023268"/>
    </source>
</evidence>
<dbReference type="InterPro" id="IPR036652">
    <property type="entry name" value="YjeF_N_dom_sf"/>
</dbReference>
<evidence type="ECO:0000256" key="17">
    <source>
        <dbReference type="HAMAP-Rule" id="MF_01965"/>
    </source>
</evidence>
<dbReference type="Proteomes" id="UP001171916">
    <property type="component" value="Unassembled WGS sequence"/>
</dbReference>
<dbReference type="Gene3D" id="3.40.1190.20">
    <property type="match status" value="1"/>
</dbReference>
<evidence type="ECO:0000256" key="14">
    <source>
        <dbReference type="ARBA" id="ARBA00025153"/>
    </source>
</evidence>
<dbReference type="NCBIfam" id="TIGR00196">
    <property type="entry name" value="yjeF_cterm"/>
    <property type="match status" value="1"/>
</dbReference>
<dbReference type="HAMAP" id="MF_01966">
    <property type="entry name" value="NADHX_epimerase"/>
    <property type="match status" value="1"/>
</dbReference>
<evidence type="ECO:0000313" key="23">
    <source>
        <dbReference type="Proteomes" id="UP001171916"/>
    </source>
</evidence>
<evidence type="ECO:0000256" key="4">
    <source>
        <dbReference type="ARBA" id="ARBA00009524"/>
    </source>
</evidence>
<feature type="binding site" evidence="17">
    <location>
        <position position="361"/>
    </location>
    <ligand>
        <name>(6S)-NADPHX</name>
        <dbReference type="ChEBI" id="CHEBI:64076"/>
    </ligand>
</feature>
<evidence type="ECO:0000256" key="3">
    <source>
        <dbReference type="ARBA" id="ARBA00006001"/>
    </source>
</evidence>
<dbReference type="PANTHER" id="PTHR12592:SF0">
    <property type="entry name" value="ATP-DEPENDENT (S)-NAD(P)H-HYDRATE DEHYDRATASE"/>
    <property type="match status" value="1"/>
</dbReference>
<feature type="domain" description="YjeF N-terminal" evidence="21">
    <location>
        <begin position="10"/>
        <end position="210"/>
    </location>
</feature>
<dbReference type="PANTHER" id="PTHR12592">
    <property type="entry name" value="ATP-DEPENDENT (S)-NAD(P)H-HYDRATE DEHYDRATASE FAMILY MEMBER"/>
    <property type="match status" value="1"/>
</dbReference>
<dbReference type="InterPro" id="IPR029056">
    <property type="entry name" value="Ribokinase-like"/>
</dbReference>
<evidence type="ECO:0000256" key="19">
    <source>
        <dbReference type="PIRNR" id="PIRNR017184"/>
    </source>
</evidence>
<evidence type="ECO:0000259" key="21">
    <source>
        <dbReference type="PROSITE" id="PS51385"/>
    </source>
</evidence>
<keyword evidence="12 17" id="KW-0456">Lyase</keyword>
<keyword evidence="13" id="KW-0511">Multifunctional enzyme</keyword>
<comment type="catalytic activity">
    <reaction evidence="2 18 19">
        <text>(6R)-NADPHX = (6S)-NADPHX</text>
        <dbReference type="Rhea" id="RHEA:32227"/>
        <dbReference type="ChEBI" id="CHEBI:64076"/>
        <dbReference type="ChEBI" id="CHEBI:64077"/>
        <dbReference type="EC" id="5.1.99.6"/>
    </reaction>
</comment>
<comment type="function">
    <text evidence="17">Catalyzes the dehydration of the S-form of NAD(P)HX at the expense of ADP, which is converted to AMP. Together with NAD(P)HX epimerase, which catalyzes the epimerization of the S- and R-forms, the enzyme allows the repair of both epimers of NAD(P)HX, a damaged form of NAD(P)H that is a result of enzymatic or heat-dependent hydration.</text>
</comment>
<evidence type="ECO:0000259" key="20">
    <source>
        <dbReference type="PROSITE" id="PS51383"/>
    </source>
</evidence>
<evidence type="ECO:0000256" key="12">
    <source>
        <dbReference type="ARBA" id="ARBA00023239"/>
    </source>
</evidence>
<evidence type="ECO:0000256" key="16">
    <source>
        <dbReference type="ARBA" id="ARBA00049209"/>
    </source>
</evidence>
<evidence type="ECO:0000256" key="11">
    <source>
        <dbReference type="ARBA" id="ARBA00023235"/>
    </source>
</evidence>
<comment type="cofactor">
    <cofactor evidence="18 19">
        <name>K(+)</name>
        <dbReference type="ChEBI" id="CHEBI:29103"/>
    </cofactor>
    <text evidence="18 19">Binds 1 potassium ion per subunit.</text>
</comment>
<dbReference type="NCBIfam" id="TIGR00197">
    <property type="entry name" value="yjeF_nterm"/>
    <property type="match status" value="1"/>
</dbReference>
<keyword evidence="8 17" id="KW-0521">NADP</keyword>
<comment type="function">
    <text evidence="18">Catalyzes the epimerization of the S- and R-forms of NAD(P)HX, a damaged form of NAD(P)H that is a result of enzymatic or heat-dependent hydration. This is a prerequisite for the S-specific NAD(P)H-hydrate dehydratase to allow the repair of both epimers of NAD(P)HX.</text>
</comment>
<dbReference type="RefSeq" id="WP_289998579.1">
    <property type="nucleotide sequence ID" value="NZ_JAUEPH010000001.1"/>
</dbReference>
<dbReference type="Pfam" id="PF01256">
    <property type="entry name" value="Carb_kinase"/>
    <property type="match status" value="1"/>
</dbReference>
<dbReference type="Gene3D" id="3.40.50.10260">
    <property type="entry name" value="YjeF N-terminal domain"/>
    <property type="match status" value="1"/>
</dbReference>
<dbReference type="InterPro" id="IPR000631">
    <property type="entry name" value="CARKD"/>
</dbReference>
<comment type="similarity">
    <text evidence="18">Belongs to the NnrE/AIBP family.</text>
</comment>
<dbReference type="PROSITE" id="PS51383">
    <property type="entry name" value="YJEF_C_3"/>
    <property type="match status" value="1"/>
</dbReference>
<dbReference type="SUPFAM" id="SSF53613">
    <property type="entry name" value="Ribokinase-like"/>
    <property type="match status" value="1"/>
</dbReference>